<reference evidence="1 2" key="1">
    <citation type="submission" date="2020-03" db="EMBL/GenBank/DDBJ databases">
        <title>Whole genome shotgun sequence of Phytohabitans rumicis NBRC 108638.</title>
        <authorList>
            <person name="Komaki H."/>
            <person name="Tamura T."/>
        </authorList>
    </citation>
    <scope>NUCLEOTIDE SEQUENCE [LARGE SCALE GENOMIC DNA]</scope>
    <source>
        <strain evidence="1 2">NBRC 108638</strain>
    </source>
</reference>
<reference evidence="1 2" key="2">
    <citation type="submission" date="2020-03" db="EMBL/GenBank/DDBJ databases">
        <authorList>
            <person name="Ichikawa N."/>
            <person name="Kimura A."/>
            <person name="Kitahashi Y."/>
            <person name="Uohara A."/>
        </authorList>
    </citation>
    <scope>NUCLEOTIDE SEQUENCE [LARGE SCALE GENOMIC DNA]</scope>
    <source>
        <strain evidence="1 2">NBRC 108638</strain>
    </source>
</reference>
<proteinExistence type="predicted"/>
<dbReference type="Proteomes" id="UP000482960">
    <property type="component" value="Unassembled WGS sequence"/>
</dbReference>
<comment type="caution">
    <text evidence="1">The sequence shown here is derived from an EMBL/GenBank/DDBJ whole genome shotgun (WGS) entry which is preliminary data.</text>
</comment>
<gene>
    <name evidence="1" type="ORF">Prum_040980</name>
</gene>
<evidence type="ECO:0000313" key="1">
    <source>
        <dbReference type="EMBL" id="GFJ90456.1"/>
    </source>
</evidence>
<organism evidence="1 2">
    <name type="scientific">Phytohabitans rumicis</name>
    <dbReference type="NCBI Taxonomy" id="1076125"/>
    <lineage>
        <taxon>Bacteria</taxon>
        <taxon>Bacillati</taxon>
        <taxon>Actinomycetota</taxon>
        <taxon>Actinomycetes</taxon>
        <taxon>Micromonosporales</taxon>
        <taxon>Micromonosporaceae</taxon>
    </lineage>
</organism>
<keyword evidence="2" id="KW-1185">Reference proteome</keyword>
<name>A0A6V8L8M4_9ACTN</name>
<evidence type="ECO:0000313" key="2">
    <source>
        <dbReference type="Proteomes" id="UP000482960"/>
    </source>
</evidence>
<protein>
    <submittedName>
        <fullName evidence="1">Uncharacterized protein</fullName>
    </submittedName>
</protein>
<sequence>MAYDTFRLFRKYPAARYRVAADSGGRARSLRGQTREGSGRVTLQQSMFRGFANAVDPSAAELRAWAYQPDSVPLQSMPPDWDLLVSGDRLIGTLFDLAMDRSCPARRFALHCLYIYAADGIRTNFRAHPKRRLRKLVEQAEEYGDELMVTWAHNARSCCPSPTSSTTTTGARAA</sequence>
<accession>A0A6V8L8M4</accession>
<dbReference type="AlphaFoldDB" id="A0A6V8L8M4"/>
<dbReference type="EMBL" id="BLPG01000001">
    <property type="protein sequence ID" value="GFJ90456.1"/>
    <property type="molecule type" value="Genomic_DNA"/>
</dbReference>